<keyword evidence="4" id="KW-0732">Signal</keyword>
<sequence>MGLVCLSIASCAASSQTHAASATTRPTEKAISIAKVRPVSFDGPETVEGLDVGTEKSATAPHSSLVRVANPDVLASKVNLWAVEEQRKLSRPSAKEYLTMSPGVCGASGTIVCFAVDSTRHVQGKKAVSTQIWYLDMSDKSVRQSQDLLTQSGKNKVVHALDSLSPDTSVSMSIKRVLKPNSDSPTATPTSDSTPVATQSASASSTSAPAPSASSDSQNGMGSAGVFFQSDGSLVLRAPNDEKNGFDSYRVASRDVEKLLTEEGKKLRSGIMQKANPVPIPKPESKPIPKPDVDCRVASCVALTFDDGPGDQTDRLLAALREKGVRATFFTIGKNVKARPDLVKKEAAEGHSVGNHSWDHPQLTKLTPEELRKQLKNTSNSIVEAGAPAPVLMRPPYGSSNADVLKAIGENGMAETRWDVDTEDWKNKNAAVTTQRALAGARPGSVILMHDIHASSVDAVPGLIDQLKAKGYTLVTVPQLMGDDMTPYIGHRIFSQRNVK</sequence>
<comment type="caution">
    <text evidence="6">The sequence shown here is derived from an EMBL/GenBank/DDBJ whole genome shotgun (WGS) entry which is preliminary data.</text>
</comment>
<dbReference type="SUPFAM" id="SSF88713">
    <property type="entry name" value="Glycoside hydrolase/deacetylase"/>
    <property type="match status" value="1"/>
</dbReference>
<evidence type="ECO:0000256" key="3">
    <source>
        <dbReference type="SAM" id="MobiDB-lite"/>
    </source>
</evidence>
<dbReference type="PROSITE" id="PS51677">
    <property type="entry name" value="NODB"/>
    <property type="match status" value="1"/>
</dbReference>
<dbReference type="EMBL" id="LVZK01000001">
    <property type="protein sequence ID" value="OAP86604.1"/>
    <property type="molecule type" value="Genomic_DNA"/>
</dbReference>
<dbReference type="GO" id="GO:0016810">
    <property type="term" value="F:hydrolase activity, acting on carbon-nitrogen (but not peptide) bonds"/>
    <property type="evidence" value="ECO:0007669"/>
    <property type="project" value="InterPro"/>
</dbReference>
<feature type="signal peptide" evidence="4">
    <location>
        <begin position="1"/>
        <end position="19"/>
    </location>
</feature>
<dbReference type="InterPro" id="IPR011330">
    <property type="entry name" value="Glyco_hydro/deAcase_b/a-brl"/>
</dbReference>
<dbReference type="STRING" id="1823756.A4H34_05620"/>
<evidence type="ECO:0000256" key="1">
    <source>
        <dbReference type="ARBA" id="ARBA00022723"/>
    </source>
</evidence>
<reference evidence="6 7" key="1">
    <citation type="submission" date="2016-04" db="EMBL/GenBank/DDBJ databases">
        <title>Peptidophaga gingivicola gen. nov., sp. nov., isolated from human subgingival plaque.</title>
        <authorList>
            <person name="Beall C.J."/>
            <person name="Mokrzan E.M."/>
            <person name="Griffen A.L."/>
            <person name="Leys E.J."/>
        </authorList>
    </citation>
    <scope>NUCLEOTIDE SEQUENCE [LARGE SCALE GENOMIC DNA]</scope>
    <source>
        <strain evidence="6 7">BA112</strain>
    </source>
</reference>
<keyword evidence="7" id="KW-1185">Reference proteome</keyword>
<evidence type="ECO:0000313" key="6">
    <source>
        <dbReference type="EMBL" id="OAP86604.1"/>
    </source>
</evidence>
<feature type="region of interest" description="Disordered" evidence="3">
    <location>
        <begin position="178"/>
        <end position="224"/>
    </location>
</feature>
<feature type="chain" id="PRO_5038684290" description="NodB homology domain-containing protein" evidence="4">
    <location>
        <begin position="20"/>
        <end position="500"/>
    </location>
</feature>
<dbReference type="Pfam" id="PF01522">
    <property type="entry name" value="Polysacc_deac_1"/>
    <property type="match status" value="1"/>
</dbReference>
<evidence type="ECO:0000259" key="5">
    <source>
        <dbReference type="PROSITE" id="PS51677"/>
    </source>
</evidence>
<protein>
    <recommendedName>
        <fullName evidence="5">NodB homology domain-containing protein</fullName>
    </recommendedName>
</protein>
<dbReference type="InterPro" id="IPR050248">
    <property type="entry name" value="Polysacc_deacetylase_ArnD"/>
</dbReference>
<feature type="compositionally biased region" description="Low complexity" evidence="3">
    <location>
        <begin position="180"/>
        <end position="217"/>
    </location>
</feature>
<dbReference type="CDD" id="cd10917">
    <property type="entry name" value="CE4_NodB_like_6s_7s"/>
    <property type="match status" value="1"/>
</dbReference>
<dbReference type="InterPro" id="IPR002509">
    <property type="entry name" value="NODB_dom"/>
</dbReference>
<dbReference type="Proteomes" id="UP000078368">
    <property type="component" value="Unassembled WGS sequence"/>
</dbReference>
<feature type="domain" description="NodB homology" evidence="5">
    <location>
        <begin position="299"/>
        <end position="475"/>
    </location>
</feature>
<dbReference type="AlphaFoldDB" id="A0A179B6E0"/>
<organism evidence="6 7">
    <name type="scientific">Peptidiphaga gingivicola</name>
    <dbReference type="NCBI Taxonomy" id="2741497"/>
    <lineage>
        <taxon>Bacteria</taxon>
        <taxon>Bacillati</taxon>
        <taxon>Actinomycetota</taxon>
        <taxon>Actinomycetes</taxon>
        <taxon>Actinomycetales</taxon>
        <taxon>Actinomycetaceae</taxon>
        <taxon>Peptidiphaga</taxon>
    </lineage>
</organism>
<dbReference type="Gene3D" id="3.20.20.370">
    <property type="entry name" value="Glycoside hydrolase/deacetylase"/>
    <property type="match status" value="1"/>
</dbReference>
<proteinExistence type="predicted"/>
<dbReference type="PANTHER" id="PTHR10587:SF133">
    <property type="entry name" value="CHITIN DEACETYLASE 1-RELATED"/>
    <property type="match status" value="1"/>
</dbReference>
<dbReference type="GO" id="GO:0016020">
    <property type="term" value="C:membrane"/>
    <property type="evidence" value="ECO:0007669"/>
    <property type="project" value="TreeGrafter"/>
</dbReference>
<dbReference type="PANTHER" id="PTHR10587">
    <property type="entry name" value="GLYCOSYL TRANSFERASE-RELATED"/>
    <property type="match status" value="1"/>
</dbReference>
<evidence type="ECO:0000256" key="4">
    <source>
        <dbReference type="SAM" id="SignalP"/>
    </source>
</evidence>
<dbReference type="GO" id="GO:0005975">
    <property type="term" value="P:carbohydrate metabolic process"/>
    <property type="evidence" value="ECO:0007669"/>
    <property type="project" value="InterPro"/>
</dbReference>
<name>A0A179B6E0_9ACTO</name>
<dbReference type="GO" id="GO:0046872">
    <property type="term" value="F:metal ion binding"/>
    <property type="evidence" value="ECO:0007669"/>
    <property type="project" value="UniProtKB-KW"/>
</dbReference>
<gene>
    <name evidence="6" type="ORF">A4H34_05620</name>
</gene>
<evidence type="ECO:0000256" key="2">
    <source>
        <dbReference type="ARBA" id="ARBA00022801"/>
    </source>
</evidence>
<evidence type="ECO:0000313" key="7">
    <source>
        <dbReference type="Proteomes" id="UP000078368"/>
    </source>
</evidence>
<accession>A0A179B6E0</accession>
<keyword evidence="2" id="KW-0378">Hydrolase</keyword>
<keyword evidence="1" id="KW-0479">Metal-binding</keyword>